<evidence type="ECO:0000313" key="10">
    <source>
        <dbReference type="Proteomes" id="UP001176471"/>
    </source>
</evidence>
<dbReference type="InterPro" id="IPR002241">
    <property type="entry name" value="Glyco_hydro_27"/>
</dbReference>
<dbReference type="Gene3D" id="2.60.120.1060">
    <property type="entry name" value="NPCBM/NEW2 domain"/>
    <property type="match status" value="1"/>
</dbReference>
<dbReference type="Proteomes" id="UP001176471">
    <property type="component" value="Unassembled WGS sequence"/>
</dbReference>
<evidence type="ECO:0000256" key="6">
    <source>
        <dbReference type="SAM" id="MobiDB-lite"/>
    </source>
</evidence>
<dbReference type="EC" id="3.2.1.22" evidence="5"/>
<feature type="chain" id="PRO_5045370105" description="Alpha-galactosidase" evidence="7">
    <location>
        <begin position="21"/>
        <end position="643"/>
    </location>
</feature>
<dbReference type="SMART" id="SM00776">
    <property type="entry name" value="NPCBM"/>
    <property type="match status" value="1"/>
</dbReference>
<dbReference type="PRINTS" id="PR00740">
    <property type="entry name" value="GLHYDRLASE27"/>
</dbReference>
<evidence type="ECO:0000256" key="2">
    <source>
        <dbReference type="ARBA" id="ARBA00022729"/>
    </source>
</evidence>
<dbReference type="InterPro" id="IPR017853">
    <property type="entry name" value="GH"/>
</dbReference>
<evidence type="ECO:0000256" key="7">
    <source>
        <dbReference type="SAM" id="SignalP"/>
    </source>
</evidence>
<keyword evidence="10" id="KW-1185">Reference proteome</keyword>
<comment type="caution">
    <text evidence="9">The sequence shown here is derived from an EMBL/GenBank/DDBJ whole genome shotgun (WGS) entry which is preliminary data.</text>
</comment>
<evidence type="ECO:0000256" key="3">
    <source>
        <dbReference type="ARBA" id="ARBA00022801"/>
    </source>
</evidence>
<dbReference type="CDD" id="cd14792">
    <property type="entry name" value="GH27"/>
    <property type="match status" value="1"/>
</dbReference>
<feature type="domain" description="Glycosyl hydrolase family 98 putative carbohydrate-binding module" evidence="8">
    <location>
        <begin position="496"/>
        <end position="643"/>
    </location>
</feature>
<feature type="signal peptide" evidence="7">
    <location>
        <begin position="1"/>
        <end position="20"/>
    </location>
</feature>
<protein>
    <recommendedName>
        <fullName evidence="5">Alpha-galactosidase</fullName>
        <ecNumber evidence="5">3.2.1.22</ecNumber>
    </recommendedName>
    <alternativeName>
        <fullName evidence="5">Melibiase</fullName>
    </alternativeName>
</protein>
<sequence>MTLRRALLPLALLCAGTALSAQSPSTQSPPSAQGPDPLTPAGRWSAYQAGQAALPPMGWNSWNAFATEIDEAKLMGSARRIVDSGLAQKGYRYINIDDGWWLQRRTRDGRLMIRADKFPSARTGRGDPSFRPLTDKLHAMGFKAGIYSDLGRNSCSQAYATGPAQLPEGSVAEREVGLYGHIDQDIRLFFADWGFDAIKVDGCGIRAFAADAPRVTSGRFRALAPLIDQSAITRSNIPAVQALFADINQSLRRHNPDGDYLLSLCIWGSANVRAWGKDVGNISRTSDDISSDWSRMLTNYDSAVRRAFYAHPGSWNDPDMLFIGAGDFDVDHLTEARSHFALWAMMNAPLLIGADLRTTPRPLLDIFGNTGLIALNQDPAGHQAILAFDSDSLQILVKTLANGDKAVALFNRGIAPVDAVLTADHLKFLADRSIAITDLWTGTASAFTGEMHMRVEPRQTLVFRATGTRALADGVYLSEQPAIVNPAVDGVVHPQPDPTIYRSIPGWRGTRGIGERPIYAGWGGAMPDATPYDQPLVVGGKGFASGIGVLANSRLEVRNQGFARFTASVGVDDSALDGRQTVRFFLYGDGKPLAGTTPLRRGDAPQSLAADVSGVAIIELVARADSVQGNAVPVTWGDAALRR</sequence>
<dbReference type="InterPro" id="IPR013222">
    <property type="entry name" value="Glyco_hyd_98_carb-bd"/>
</dbReference>
<gene>
    <name evidence="9" type="ORF">Q4610_15220</name>
</gene>
<dbReference type="InterPro" id="IPR041233">
    <property type="entry name" value="Melibiase_C"/>
</dbReference>
<dbReference type="PANTHER" id="PTHR11452">
    <property type="entry name" value="ALPHA-GALACTOSIDASE/ALPHA-N-ACETYLGALACTOSAMINIDASE"/>
    <property type="match status" value="1"/>
</dbReference>
<comment type="similarity">
    <text evidence="1 5">Belongs to the glycosyl hydrolase 27 family.</text>
</comment>
<dbReference type="Gene3D" id="3.20.20.70">
    <property type="entry name" value="Aldolase class I"/>
    <property type="match status" value="1"/>
</dbReference>
<evidence type="ECO:0000313" key="9">
    <source>
        <dbReference type="EMBL" id="MDO7836400.1"/>
    </source>
</evidence>
<dbReference type="InterPro" id="IPR013780">
    <property type="entry name" value="Glyco_hydro_b"/>
</dbReference>
<feature type="compositionally biased region" description="Low complexity" evidence="6">
    <location>
        <begin position="21"/>
        <end position="33"/>
    </location>
</feature>
<dbReference type="EMBL" id="JAUQOM010000008">
    <property type="protein sequence ID" value="MDO7836400.1"/>
    <property type="molecule type" value="Genomic_DNA"/>
</dbReference>
<accession>A0ABT8ZPD6</accession>
<proteinExistence type="inferred from homology"/>
<feature type="region of interest" description="Disordered" evidence="6">
    <location>
        <begin position="21"/>
        <end position="42"/>
    </location>
</feature>
<dbReference type="PANTHER" id="PTHR11452:SF33">
    <property type="entry name" value="ALPHA-GALACTOSIDASE 2"/>
    <property type="match status" value="1"/>
</dbReference>
<evidence type="ECO:0000256" key="4">
    <source>
        <dbReference type="ARBA" id="ARBA00023295"/>
    </source>
</evidence>
<keyword evidence="2 7" id="KW-0732">Signal</keyword>
<dbReference type="PROSITE" id="PS00512">
    <property type="entry name" value="ALPHA_GALACTOSIDASE"/>
    <property type="match status" value="1"/>
</dbReference>
<dbReference type="InterPro" id="IPR000111">
    <property type="entry name" value="Glyco_hydro_27/36_CS"/>
</dbReference>
<evidence type="ECO:0000259" key="8">
    <source>
        <dbReference type="SMART" id="SM00776"/>
    </source>
</evidence>
<dbReference type="RefSeq" id="WP_304536818.1">
    <property type="nucleotide sequence ID" value="NZ_JAUQOM010000008.1"/>
</dbReference>
<evidence type="ECO:0000256" key="1">
    <source>
        <dbReference type="ARBA" id="ARBA00009743"/>
    </source>
</evidence>
<dbReference type="Pfam" id="PF17801">
    <property type="entry name" value="Melibiase_C"/>
    <property type="match status" value="1"/>
</dbReference>
<dbReference type="InterPro" id="IPR013785">
    <property type="entry name" value="Aldolase_TIM"/>
</dbReference>
<dbReference type="SUPFAM" id="SSF51445">
    <property type="entry name" value="(Trans)glycosidases"/>
    <property type="match status" value="1"/>
</dbReference>
<keyword evidence="5" id="KW-1015">Disulfide bond</keyword>
<reference evidence="9" key="1">
    <citation type="submission" date="2023-07" db="EMBL/GenBank/DDBJ databases">
        <title>Bacterial whole genome sequence for Sphingobium sp. HBC34.</title>
        <authorList>
            <person name="Le V."/>
            <person name="Ko S.-R."/>
            <person name="Ahn C.-Y."/>
            <person name="Oh H.-M."/>
        </authorList>
    </citation>
    <scope>NUCLEOTIDE SEQUENCE</scope>
    <source>
        <strain evidence="9">HBC34</strain>
    </source>
</reference>
<organism evidence="9 10">
    <name type="scientific">Sphingobium cyanobacteriorum</name>
    <dbReference type="NCBI Taxonomy" id="3063954"/>
    <lineage>
        <taxon>Bacteria</taxon>
        <taxon>Pseudomonadati</taxon>
        <taxon>Pseudomonadota</taxon>
        <taxon>Alphaproteobacteria</taxon>
        <taxon>Sphingomonadales</taxon>
        <taxon>Sphingomonadaceae</taxon>
        <taxon>Sphingobium</taxon>
    </lineage>
</organism>
<evidence type="ECO:0000256" key="5">
    <source>
        <dbReference type="RuleBase" id="RU361168"/>
    </source>
</evidence>
<dbReference type="InterPro" id="IPR008979">
    <property type="entry name" value="Galactose-bd-like_sf"/>
</dbReference>
<keyword evidence="4 5" id="KW-0326">Glycosidase</keyword>
<comment type="catalytic activity">
    <reaction evidence="5">
        <text>Hydrolysis of terminal, non-reducing alpha-D-galactose residues in alpha-D-galactosides, including galactose oligosaccharides, galactomannans and galactolipids.</text>
        <dbReference type="EC" id="3.2.1.22"/>
    </reaction>
</comment>
<keyword evidence="3 5" id="KW-0378">Hydrolase</keyword>
<dbReference type="SUPFAM" id="SSF49785">
    <property type="entry name" value="Galactose-binding domain-like"/>
    <property type="match status" value="1"/>
</dbReference>
<dbReference type="SUPFAM" id="SSF51011">
    <property type="entry name" value="Glycosyl hydrolase domain"/>
    <property type="match status" value="1"/>
</dbReference>
<dbReference type="InterPro" id="IPR038637">
    <property type="entry name" value="NPCBM_sf"/>
</dbReference>
<name>A0ABT8ZPD6_9SPHN</name>
<dbReference type="Pfam" id="PF08305">
    <property type="entry name" value="NPCBM"/>
    <property type="match status" value="1"/>
</dbReference>
<dbReference type="Pfam" id="PF16499">
    <property type="entry name" value="Melibiase_2"/>
    <property type="match status" value="2"/>
</dbReference>
<dbReference type="Gene3D" id="2.60.40.1180">
    <property type="entry name" value="Golgi alpha-mannosidase II"/>
    <property type="match status" value="1"/>
</dbReference>